<name>A0A224Y5R0_9HEMI</name>
<protein>
    <submittedName>
        <fullName evidence="1">Putative secreted protein</fullName>
    </submittedName>
</protein>
<organism evidence="1">
    <name type="scientific">Panstrongylus lignarius</name>
    <dbReference type="NCBI Taxonomy" id="156445"/>
    <lineage>
        <taxon>Eukaryota</taxon>
        <taxon>Metazoa</taxon>
        <taxon>Ecdysozoa</taxon>
        <taxon>Arthropoda</taxon>
        <taxon>Hexapoda</taxon>
        <taxon>Insecta</taxon>
        <taxon>Pterygota</taxon>
        <taxon>Neoptera</taxon>
        <taxon>Paraneoptera</taxon>
        <taxon>Hemiptera</taxon>
        <taxon>Heteroptera</taxon>
        <taxon>Panheteroptera</taxon>
        <taxon>Cimicomorpha</taxon>
        <taxon>Reduviidae</taxon>
        <taxon>Triatominae</taxon>
        <taxon>Panstrongylus</taxon>
    </lineage>
</organism>
<dbReference type="EMBL" id="GFTR01000597">
    <property type="protein sequence ID" value="JAW15829.1"/>
    <property type="molecule type" value="Transcribed_RNA"/>
</dbReference>
<evidence type="ECO:0000313" key="1">
    <source>
        <dbReference type="EMBL" id="JAW15829.1"/>
    </source>
</evidence>
<accession>A0A224Y5R0</accession>
<reference evidence="1" key="1">
    <citation type="journal article" date="2018" name="PLoS Negl. Trop. Dis.">
        <title>An insight into the salivary gland and fat body transcriptome of Panstrongylus lignarius (Hemiptera: Heteroptera), the main vector of Chagas disease in Peru.</title>
        <authorList>
            <person name="Nevoa J.C."/>
            <person name="Mendes M.T."/>
            <person name="da Silva M.V."/>
            <person name="Soares S.C."/>
            <person name="Oliveira C.J.F."/>
            <person name="Ribeiro J.M.C."/>
        </authorList>
    </citation>
    <scope>NUCLEOTIDE SEQUENCE</scope>
</reference>
<proteinExistence type="predicted"/>
<dbReference type="AlphaFoldDB" id="A0A224Y5R0"/>
<sequence length="75" mass="8498">MGYGCVLFLSLLLWLTCLLSLLSLVISVRKRCLWTNVIKLNINYAPFRGVPASLCRENEKLQLIFLGIVQIICSL</sequence>